<dbReference type="EMBL" id="JAPFFF010000003">
    <property type="protein sequence ID" value="KAK8894877.1"/>
    <property type="molecule type" value="Genomic_DNA"/>
</dbReference>
<evidence type="ECO:0000256" key="1">
    <source>
        <dbReference type="SAM" id="MobiDB-lite"/>
    </source>
</evidence>
<dbReference type="Gene3D" id="1.25.10.10">
    <property type="entry name" value="Leucine-rich Repeat Variant"/>
    <property type="match status" value="2"/>
</dbReference>
<evidence type="ECO:0000313" key="3">
    <source>
        <dbReference type="EMBL" id="KAK8894877.1"/>
    </source>
</evidence>
<feature type="region of interest" description="Disordered" evidence="1">
    <location>
        <begin position="801"/>
        <end position="890"/>
    </location>
</feature>
<feature type="region of interest" description="Disordered" evidence="1">
    <location>
        <begin position="229"/>
        <end position="261"/>
    </location>
</feature>
<feature type="compositionally biased region" description="Low complexity" evidence="1">
    <location>
        <begin position="855"/>
        <end position="869"/>
    </location>
</feature>
<feature type="compositionally biased region" description="Polar residues" evidence="1">
    <location>
        <begin position="870"/>
        <end position="890"/>
    </location>
</feature>
<protein>
    <recommendedName>
        <fullName evidence="2">TOG domain-containing protein</fullName>
    </recommendedName>
</protein>
<dbReference type="Pfam" id="PF21040">
    <property type="entry name" value="CEP104-like_TOG"/>
    <property type="match status" value="1"/>
</dbReference>
<organism evidence="3 4">
    <name type="scientific">Tritrichomonas musculus</name>
    <dbReference type="NCBI Taxonomy" id="1915356"/>
    <lineage>
        <taxon>Eukaryota</taxon>
        <taxon>Metamonada</taxon>
        <taxon>Parabasalia</taxon>
        <taxon>Tritrichomonadida</taxon>
        <taxon>Tritrichomonadidae</taxon>
        <taxon>Tritrichomonas</taxon>
    </lineage>
</organism>
<dbReference type="SMART" id="SM01349">
    <property type="entry name" value="TOG"/>
    <property type="match status" value="1"/>
</dbReference>
<gene>
    <name evidence="3" type="ORF">M9Y10_023317</name>
</gene>
<dbReference type="InterPro" id="IPR011989">
    <property type="entry name" value="ARM-like"/>
</dbReference>
<feature type="compositionally biased region" description="Low complexity" evidence="1">
    <location>
        <begin position="835"/>
        <end position="848"/>
    </location>
</feature>
<proteinExistence type="predicted"/>
<dbReference type="Proteomes" id="UP001470230">
    <property type="component" value="Unassembled WGS sequence"/>
</dbReference>
<dbReference type="InterPro" id="IPR016024">
    <property type="entry name" value="ARM-type_fold"/>
</dbReference>
<keyword evidence="4" id="KW-1185">Reference proteome</keyword>
<comment type="caution">
    <text evidence="3">The sequence shown here is derived from an EMBL/GenBank/DDBJ whole genome shotgun (WGS) entry which is preliminary data.</text>
</comment>
<sequence length="890" mass="101727">MNRISQEAEAALNAKTWNEQREFIEHVEELLMDEDDSITVDEIQICFNVFSKYVTDDNKNLVQRSMKIVEALCQSYKDTSAAKNEAPNGAQLQNVSHIFKSVFQCLNDNRPNIREQSVRTLQSLVNISGFTIFCQNTLEQASSFSSEGRTEVIQLLKLHQDDMTELEWKLIFNFLIQSYEDKVPAIKNKAQELYKHEMFLSQLQLNINRLNPSQKKVFQALLDKQASSSAVGSGGAENGNGNLEGVIGKQNDESMLDDGDSKGNRKVVIDLNTSAFSRKQRQSELKDSDGLFLLTDVSTFGPFMHRLSLDIRDVFDDELSELLLSQQSFVRVSAVDRLREIFNGSMKNFEYSADIIIRWCLIQFLGWQLNISQASLSLLTDMFDQCINSEKFSLTSKEVHIITPIVLWCMTTESDAFKYLLQQVRHLSKEKDYNESLLMSLSLDHIPVITHIFDELKQCRNIECIRGQLEELNLESTTSFVRDECKKLLQKIAPLSPRRAQSMNEPVKRLQVYITQIKTNPDGIEDCREIFGYILDMFDRKTKDSREIRYLLYCTHAFLSEPVLVCQVNMNDFSTLVLSLCEFSLECPLEFFDALISIGFVIASVHVDVSIFDALINFLTKHYDTQNRRSFCYQMFTIGVQLMAVNQNSNDLQQFRSFAKSVIGQFPSKDDLRAVLCRTLLSEILLIENQKKSEAELLKNIEDGSFIQFRQNNNNISVTNNASMMNASELDSTQNVSTVIRDNGGDDLFELLRILKRLTRQETRFESIRDLIAFDERYPGEKIVETIVKLSPLLGKHIESIRNRSNNNSNSRPSSRSSSRGEDELNRSFGSSGKNSRPSSRNSQRQSSVGHDQPNSSSRSRISSSSSNRQQALKNSSKISNVRNKYQSNW</sequence>
<reference evidence="3 4" key="1">
    <citation type="submission" date="2024-04" db="EMBL/GenBank/DDBJ databases">
        <title>Tritrichomonas musculus Genome.</title>
        <authorList>
            <person name="Alves-Ferreira E."/>
            <person name="Grigg M."/>
            <person name="Lorenzi H."/>
            <person name="Galac M."/>
        </authorList>
    </citation>
    <scope>NUCLEOTIDE SEQUENCE [LARGE SCALE GENOMIC DNA]</scope>
    <source>
        <strain evidence="3 4">EAF2021</strain>
    </source>
</reference>
<evidence type="ECO:0000259" key="2">
    <source>
        <dbReference type="SMART" id="SM01349"/>
    </source>
</evidence>
<name>A0ABR2KUS1_9EUKA</name>
<feature type="compositionally biased region" description="Low complexity" evidence="1">
    <location>
        <begin position="803"/>
        <end position="818"/>
    </location>
</feature>
<accession>A0ABR2KUS1</accession>
<evidence type="ECO:0000313" key="4">
    <source>
        <dbReference type="Proteomes" id="UP001470230"/>
    </source>
</evidence>
<dbReference type="InterPro" id="IPR034085">
    <property type="entry name" value="TOG"/>
</dbReference>
<feature type="domain" description="TOG" evidence="2">
    <location>
        <begin position="1"/>
        <end position="231"/>
    </location>
</feature>
<dbReference type="SUPFAM" id="SSF48371">
    <property type="entry name" value="ARM repeat"/>
    <property type="match status" value="1"/>
</dbReference>